<dbReference type="Gene3D" id="3.60.20.30">
    <property type="entry name" value="(Glycosyl)asparaginase"/>
    <property type="match status" value="1"/>
</dbReference>
<feature type="non-terminal residue" evidence="4">
    <location>
        <position position="246"/>
    </location>
</feature>
<proteinExistence type="inferred from homology"/>
<dbReference type="AlphaFoldDB" id="A0A3P7ICG2"/>
<sequence length="246" mass="26634">MDGTIECEAGFMSSDGFLFGAIGAVSHLKNPCKVAKALALNGGYEGLIAPMVLVGSGAEQYAERQGFPLCEPSSLLAENTMKKWEKARISLEKSKDIQSTRMDTVGAVSITDDVVEACTSSGGIMLKAPGRLGHCTVFGSGMWAERRNSRCIGISASGCGEALIRADFCRSLANKLINRDEDELPSEIVHRFLDDNFLKSTVMAPIAADRRYAGGLVLLQEDDRYELIVFHNTTVFPFAYRHGSVV</sequence>
<gene>
    <name evidence="4" type="ORF">SVUK_LOCUS5568</name>
</gene>
<dbReference type="PANTHER" id="PTHR10188">
    <property type="entry name" value="L-ASPARAGINASE"/>
    <property type="match status" value="1"/>
</dbReference>
<keyword evidence="5" id="KW-1185">Reference proteome</keyword>
<dbReference type="InterPro" id="IPR037464">
    <property type="entry name" value="Taspase1"/>
</dbReference>
<accession>A0A3P7ICG2</accession>
<dbReference type="PANTHER" id="PTHR10188:SF8">
    <property type="entry name" value="THREONINE ASPARTASE 1"/>
    <property type="match status" value="1"/>
</dbReference>
<dbReference type="EMBL" id="UYYB01016666">
    <property type="protein sequence ID" value="VDM70570.1"/>
    <property type="molecule type" value="Genomic_DNA"/>
</dbReference>
<dbReference type="Pfam" id="PF01112">
    <property type="entry name" value="Asparaginase_2"/>
    <property type="match status" value="1"/>
</dbReference>
<feature type="site" description="Cleavage; by autolysis" evidence="3">
    <location>
        <begin position="103"/>
        <end position="104"/>
    </location>
</feature>
<reference evidence="4 5" key="1">
    <citation type="submission" date="2018-11" db="EMBL/GenBank/DDBJ databases">
        <authorList>
            <consortium name="Pathogen Informatics"/>
        </authorList>
    </citation>
    <scope>NUCLEOTIDE SEQUENCE [LARGE SCALE GENOMIC DNA]</scope>
</reference>
<feature type="active site" description="Nucleophile" evidence="2">
    <location>
        <position position="104"/>
    </location>
</feature>
<evidence type="ECO:0008006" key="6">
    <source>
        <dbReference type="Google" id="ProtNLM"/>
    </source>
</evidence>
<evidence type="ECO:0000256" key="1">
    <source>
        <dbReference type="ARBA" id="ARBA00010872"/>
    </source>
</evidence>
<evidence type="ECO:0000256" key="3">
    <source>
        <dbReference type="PIRSR" id="PIRSR600246-3"/>
    </source>
</evidence>
<evidence type="ECO:0000313" key="5">
    <source>
        <dbReference type="Proteomes" id="UP000270094"/>
    </source>
</evidence>
<dbReference type="GO" id="GO:0005737">
    <property type="term" value="C:cytoplasm"/>
    <property type="evidence" value="ECO:0007669"/>
    <property type="project" value="TreeGrafter"/>
</dbReference>
<dbReference type="InterPro" id="IPR000246">
    <property type="entry name" value="Peptidase_T2"/>
</dbReference>
<protein>
    <recommendedName>
        <fullName evidence="6">Asparaginase</fullName>
    </recommendedName>
</protein>
<dbReference type="OrthoDB" id="77601at2759"/>
<dbReference type="CDD" id="cd04514">
    <property type="entry name" value="Taspase1_like"/>
    <property type="match status" value="1"/>
</dbReference>
<dbReference type="GO" id="GO:0051604">
    <property type="term" value="P:protein maturation"/>
    <property type="evidence" value="ECO:0007669"/>
    <property type="project" value="TreeGrafter"/>
</dbReference>
<evidence type="ECO:0000256" key="2">
    <source>
        <dbReference type="PIRSR" id="PIRSR600246-1"/>
    </source>
</evidence>
<dbReference type="InterPro" id="IPR029055">
    <property type="entry name" value="Ntn_hydrolases_N"/>
</dbReference>
<organism evidence="4 5">
    <name type="scientific">Strongylus vulgaris</name>
    <name type="common">Blood worm</name>
    <dbReference type="NCBI Taxonomy" id="40348"/>
    <lineage>
        <taxon>Eukaryota</taxon>
        <taxon>Metazoa</taxon>
        <taxon>Ecdysozoa</taxon>
        <taxon>Nematoda</taxon>
        <taxon>Chromadorea</taxon>
        <taxon>Rhabditida</taxon>
        <taxon>Rhabditina</taxon>
        <taxon>Rhabditomorpha</taxon>
        <taxon>Strongyloidea</taxon>
        <taxon>Strongylidae</taxon>
        <taxon>Strongylus</taxon>
    </lineage>
</organism>
<comment type="similarity">
    <text evidence="1">Belongs to the Ntn-hydrolase family.</text>
</comment>
<name>A0A3P7ICG2_STRVU</name>
<dbReference type="GO" id="GO:0004298">
    <property type="term" value="F:threonine-type endopeptidase activity"/>
    <property type="evidence" value="ECO:0007669"/>
    <property type="project" value="InterPro"/>
</dbReference>
<evidence type="ECO:0000313" key="4">
    <source>
        <dbReference type="EMBL" id="VDM70570.1"/>
    </source>
</evidence>
<dbReference type="SUPFAM" id="SSF56235">
    <property type="entry name" value="N-terminal nucleophile aminohydrolases (Ntn hydrolases)"/>
    <property type="match status" value="1"/>
</dbReference>
<dbReference type="Proteomes" id="UP000270094">
    <property type="component" value="Unassembled WGS sequence"/>
</dbReference>